<protein>
    <submittedName>
        <fullName evidence="2">Uncharacterized protein</fullName>
    </submittedName>
</protein>
<evidence type="ECO:0000313" key="3">
    <source>
        <dbReference type="Proteomes" id="UP000252795"/>
    </source>
</evidence>
<name>A0A368UT97_MARNT</name>
<organism evidence="2 3">
    <name type="scientific">Marinobacter nauticus</name>
    <name type="common">Marinobacter hydrocarbonoclasticus</name>
    <name type="synonym">Marinobacter aquaeolei</name>
    <dbReference type="NCBI Taxonomy" id="2743"/>
    <lineage>
        <taxon>Bacteria</taxon>
        <taxon>Pseudomonadati</taxon>
        <taxon>Pseudomonadota</taxon>
        <taxon>Gammaproteobacteria</taxon>
        <taxon>Pseudomonadales</taxon>
        <taxon>Marinobacteraceae</taxon>
        <taxon>Marinobacter</taxon>
    </lineage>
</organism>
<dbReference type="EMBL" id="QNSA01000012">
    <property type="protein sequence ID" value="RBP69606.1"/>
    <property type="molecule type" value="Genomic_DNA"/>
</dbReference>
<sequence length="114" mass="12459">MAVTSCGLRRGTRRRYVSVRSRVPAAPFPDDLPITELGNEAGQAEFRLWCAAFQLLVDDAKRYWTGKAGTNAESIAACDDLLACGPMTRHLCAMTGLEAVAVSESFTRWCNDMA</sequence>
<reference evidence="2 3" key="1">
    <citation type="submission" date="2018-07" db="EMBL/GenBank/DDBJ databases">
        <title>Freshwater and sediment microbial communities from various areas in North America, analyzing microbe dynamics in response to fracking.</title>
        <authorList>
            <person name="Lamendella R."/>
        </authorList>
    </citation>
    <scope>NUCLEOTIDE SEQUENCE [LARGE SCALE GENOMIC DNA]</scope>
    <source>
        <strain evidence="2 3">114E</strain>
        <strain evidence="1 4">114E_o</strain>
    </source>
</reference>
<dbReference type="AlphaFoldDB" id="A0A368UT97"/>
<evidence type="ECO:0000313" key="1">
    <source>
        <dbReference type="EMBL" id="RBP69606.1"/>
    </source>
</evidence>
<dbReference type="Proteomes" id="UP000252795">
    <property type="component" value="Unassembled WGS sequence"/>
</dbReference>
<evidence type="ECO:0000313" key="4">
    <source>
        <dbReference type="Proteomes" id="UP000253065"/>
    </source>
</evidence>
<dbReference type="Proteomes" id="UP000253065">
    <property type="component" value="Unassembled WGS sequence"/>
</dbReference>
<keyword evidence="4" id="KW-1185">Reference proteome</keyword>
<accession>A0A368UT97</accession>
<proteinExistence type="predicted"/>
<dbReference type="EMBL" id="QPJB01000012">
    <property type="protein sequence ID" value="RCW31250.1"/>
    <property type="molecule type" value="Genomic_DNA"/>
</dbReference>
<gene>
    <name evidence="2" type="ORF">DET51_11248</name>
    <name evidence="1" type="ORF">DET64_11248</name>
</gene>
<dbReference type="RefSeq" id="WP_113880538.1">
    <property type="nucleotide sequence ID" value="NZ_QNSA01000012.1"/>
</dbReference>
<evidence type="ECO:0000313" key="2">
    <source>
        <dbReference type="EMBL" id="RCW31250.1"/>
    </source>
</evidence>
<comment type="caution">
    <text evidence="2">The sequence shown here is derived from an EMBL/GenBank/DDBJ whole genome shotgun (WGS) entry which is preliminary data.</text>
</comment>